<name>A0A4Y2IRT5_ARAVE</name>
<feature type="compositionally biased region" description="Polar residues" evidence="1">
    <location>
        <begin position="119"/>
        <end position="134"/>
    </location>
</feature>
<feature type="compositionally biased region" description="Basic and acidic residues" evidence="1">
    <location>
        <begin position="83"/>
        <end position="93"/>
    </location>
</feature>
<feature type="compositionally biased region" description="Basic and acidic residues" evidence="1">
    <location>
        <begin position="103"/>
        <end position="116"/>
    </location>
</feature>
<dbReference type="AlphaFoldDB" id="A0A4Y2IRT5"/>
<dbReference type="Proteomes" id="UP000499080">
    <property type="component" value="Unassembled WGS sequence"/>
</dbReference>
<protein>
    <submittedName>
        <fullName evidence="2">Uncharacterized protein</fullName>
    </submittedName>
</protein>
<evidence type="ECO:0000313" key="3">
    <source>
        <dbReference type="Proteomes" id="UP000499080"/>
    </source>
</evidence>
<proteinExistence type="predicted"/>
<sequence length="134" mass="15222">MQVLKCNPNEIGGLLGVFQENRRQSPAEVLRWKIGIHRDFKLSFKYHKCKISYSFPDNEAARSFVTWALHGMSDVLKYAGYPSDDRSSHEDASLKNASTTSDKLQDKQRCRNDKPIMRSPQTCKTVSGENQAPS</sequence>
<comment type="caution">
    <text evidence="2">The sequence shown here is derived from an EMBL/GenBank/DDBJ whole genome shotgun (WGS) entry which is preliminary data.</text>
</comment>
<reference evidence="2 3" key="1">
    <citation type="journal article" date="2019" name="Sci. Rep.">
        <title>Orb-weaving spider Araneus ventricosus genome elucidates the spidroin gene catalogue.</title>
        <authorList>
            <person name="Kono N."/>
            <person name="Nakamura H."/>
            <person name="Ohtoshi R."/>
            <person name="Moran D.A.P."/>
            <person name="Shinohara A."/>
            <person name="Yoshida Y."/>
            <person name="Fujiwara M."/>
            <person name="Mori M."/>
            <person name="Tomita M."/>
            <person name="Arakawa K."/>
        </authorList>
    </citation>
    <scope>NUCLEOTIDE SEQUENCE [LARGE SCALE GENOMIC DNA]</scope>
</reference>
<feature type="region of interest" description="Disordered" evidence="1">
    <location>
        <begin position="80"/>
        <end position="134"/>
    </location>
</feature>
<evidence type="ECO:0000313" key="2">
    <source>
        <dbReference type="EMBL" id="GBM79656.1"/>
    </source>
</evidence>
<keyword evidence="3" id="KW-1185">Reference proteome</keyword>
<accession>A0A4Y2IRT5</accession>
<evidence type="ECO:0000256" key="1">
    <source>
        <dbReference type="SAM" id="MobiDB-lite"/>
    </source>
</evidence>
<organism evidence="2 3">
    <name type="scientific">Araneus ventricosus</name>
    <name type="common">Orbweaver spider</name>
    <name type="synonym">Epeira ventricosa</name>
    <dbReference type="NCBI Taxonomy" id="182803"/>
    <lineage>
        <taxon>Eukaryota</taxon>
        <taxon>Metazoa</taxon>
        <taxon>Ecdysozoa</taxon>
        <taxon>Arthropoda</taxon>
        <taxon>Chelicerata</taxon>
        <taxon>Arachnida</taxon>
        <taxon>Araneae</taxon>
        <taxon>Araneomorphae</taxon>
        <taxon>Entelegynae</taxon>
        <taxon>Araneoidea</taxon>
        <taxon>Araneidae</taxon>
        <taxon>Araneus</taxon>
    </lineage>
</organism>
<dbReference type="EMBL" id="BGPR01002833">
    <property type="protein sequence ID" value="GBM79656.1"/>
    <property type="molecule type" value="Genomic_DNA"/>
</dbReference>
<gene>
    <name evidence="2" type="ORF">AVEN_62402_1</name>
</gene>